<evidence type="ECO:0000313" key="3">
    <source>
        <dbReference type="EMBL" id="CAB5223712.1"/>
    </source>
</evidence>
<proteinExistence type="predicted"/>
<name>A0A6J5NKS8_9CAUD</name>
<feature type="region of interest" description="Disordered" evidence="1">
    <location>
        <begin position="73"/>
        <end position="95"/>
    </location>
</feature>
<reference evidence="2" key="1">
    <citation type="submission" date="2020-04" db="EMBL/GenBank/DDBJ databases">
        <authorList>
            <person name="Chiriac C."/>
            <person name="Salcher M."/>
            <person name="Ghai R."/>
            <person name="Kavagutti S V."/>
        </authorList>
    </citation>
    <scope>NUCLEOTIDE SEQUENCE</scope>
</reference>
<accession>A0A6J5NKS8</accession>
<evidence type="ECO:0000256" key="1">
    <source>
        <dbReference type="SAM" id="MobiDB-lite"/>
    </source>
</evidence>
<evidence type="ECO:0000313" key="2">
    <source>
        <dbReference type="EMBL" id="CAB4159332.1"/>
    </source>
</evidence>
<organism evidence="2">
    <name type="scientific">uncultured Caudovirales phage</name>
    <dbReference type="NCBI Taxonomy" id="2100421"/>
    <lineage>
        <taxon>Viruses</taxon>
        <taxon>Duplodnaviria</taxon>
        <taxon>Heunggongvirae</taxon>
        <taxon>Uroviricota</taxon>
        <taxon>Caudoviricetes</taxon>
        <taxon>Peduoviridae</taxon>
        <taxon>Maltschvirus</taxon>
        <taxon>Maltschvirus maltsch</taxon>
    </lineage>
</organism>
<sequence length="95" mass="11067">MDNDLLDKILERSVLQYRKVLFENRSEILRDIHKATAQAQEEKKEKIRVKIAHSLTLSLHDSMVIDTISHGVKDKNCDESSWQEPHPELPFGEED</sequence>
<gene>
    <name evidence="2" type="ORF">UFOVP705_77</name>
    <name evidence="3" type="ORF">UFOVP736_4</name>
</gene>
<dbReference type="EMBL" id="LR798327">
    <property type="protein sequence ID" value="CAB5223712.1"/>
    <property type="molecule type" value="Genomic_DNA"/>
</dbReference>
<dbReference type="EMBL" id="LR796685">
    <property type="protein sequence ID" value="CAB4159332.1"/>
    <property type="molecule type" value="Genomic_DNA"/>
</dbReference>
<protein>
    <submittedName>
        <fullName evidence="2">Uncharacterized protein</fullName>
    </submittedName>
</protein>